<protein>
    <submittedName>
        <fullName evidence="1">Uncharacterized protein</fullName>
    </submittedName>
</protein>
<proteinExistence type="predicted"/>
<accession>A0A0E9RTC7</accession>
<reference evidence="1" key="1">
    <citation type="submission" date="2014-11" db="EMBL/GenBank/DDBJ databases">
        <authorList>
            <person name="Amaro Gonzalez C."/>
        </authorList>
    </citation>
    <scope>NUCLEOTIDE SEQUENCE</scope>
</reference>
<dbReference type="EMBL" id="GBXM01076178">
    <property type="protein sequence ID" value="JAH32399.1"/>
    <property type="molecule type" value="Transcribed_RNA"/>
</dbReference>
<organism evidence="1">
    <name type="scientific">Anguilla anguilla</name>
    <name type="common">European freshwater eel</name>
    <name type="synonym">Muraena anguilla</name>
    <dbReference type="NCBI Taxonomy" id="7936"/>
    <lineage>
        <taxon>Eukaryota</taxon>
        <taxon>Metazoa</taxon>
        <taxon>Chordata</taxon>
        <taxon>Craniata</taxon>
        <taxon>Vertebrata</taxon>
        <taxon>Euteleostomi</taxon>
        <taxon>Actinopterygii</taxon>
        <taxon>Neopterygii</taxon>
        <taxon>Teleostei</taxon>
        <taxon>Anguilliformes</taxon>
        <taxon>Anguillidae</taxon>
        <taxon>Anguilla</taxon>
    </lineage>
</organism>
<sequence>MYDLNESCGKLICCLVPCVQTGCNNRGTKAYSPSAYSC</sequence>
<evidence type="ECO:0000313" key="1">
    <source>
        <dbReference type="EMBL" id="JAH32399.1"/>
    </source>
</evidence>
<name>A0A0E9RTC7_ANGAN</name>
<dbReference type="AlphaFoldDB" id="A0A0E9RTC7"/>
<reference evidence="1" key="2">
    <citation type="journal article" date="2015" name="Fish Shellfish Immunol.">
        <title>Early steps in the European eel (Anguilla anguilla)-Vibrio vulnificus interaction in the gills: Role of the RtxA13 toxin.</title>
        <authorList>
            <person name="Callol A."/>
            <person name="Pajuelo D."/>
            <person name="Ebbesson L."/>
            <person name="Teles M."/>
            <person name="MacKenzie S."/>
            <person name="Amaro C."/>
        </authorList>
    </citation>
    <scope>NUCLEOTIDE SEQUENCE</scope>
</reference>